<keyword evidence="4" id="KW-0479">Metal-binding</keyword>
<evidence type="ECO:0000256" key="8">
    <source>
        <dbReference type="ARBA" id="ARBA00023136"/>
    </source>
</evidence>
<dbReference type="GO" id="GO:0051537">
    <property type="term" value="F:2 iron, 2 sulfur cluster binding"/>
    <property type="evidence" value="ECO:0007669"/>
    <property type="project" value="UniProtKB-KW"/>
</dbReference>
<feature type="transmembrane region" description="Helical" evidence="9">
    <location>
        <begin position="196"/>
        <end position="217"/>
    </location>
</feature>
<keyword evidence="3" id="KW-0001">2Fe-2S</keyword>
<feature type="transmembrane region" description="Helical" evidence="9">
    <location>
        <begin position="172"/>
        <end position="190"/>
    </location>
</feature>
<feature type="domain" description="Rieske" evidence="10">
    <location>
        <begin position="236"/>
        <end position="331"/>
    </location>
</feature>
<evidence type="ECO:0000256" key="3">
    <source>
        <dbReference type="ARBA" id="ARBA00022714"/>
    </source>
</evidence>
<proteinExistence type="predicted"/>
<evidence type="ECO:0000256" key="7">
    <source>
        <dbReference type="ARBA" id="ARBA00023014"/>
    </source>
</evidence>
<keyword evidence="2 9" id="KW-0812">Transmembrane</keyword>
<evidence type="ECO:0000256" key="5">
    <source>
        <dbReference type="ARBA" id="ARBA00022989"/>
    </source>
</evidence>
<keyword evidence="7" id="KW-0411">Iron-sulfur</keyword>
<keyword evidence="8 9" id="KW-0472">Membrane</keyword>
<keyword evidence="6" id="KW-0408">Iron</keyword>
<comment type="subcellular location">
    <subcellularLocation>
        <location evidence="1">Membrane</location>
        <topology evidence="1">Multi-pass membrane protein</topology>
    </subcellularLocation>
</comment>
<dbReference type="Gene3D" id="2.102.10.10">
    <property type="entry name" value="Rieske [2Fe-2S] iron-sulphur domain"/>
    <property type="match status" value="1"/>
</dbReference>
<dbReference type="GO" id="GO:0046872">
    <property type="term" value="F:metal ion binding"/>
    <property type="evidence" value="ECO:0007669"/>
    <property type="project" value="UniProtKB-KW"/>
</dbReference>
<dbReference type="AlphaFoldDB" id="A0A2R8AFE9"/>
<dbReference type="InterPro" id="IPR017941">
    <property type="entry name" value="Rieske_2Fe-2S"/>
</dbReference>
<dbReference type="PROSITE" id="PS51296">
    <property type="entry name" value="RIESKE"/>
    <property type="match status" value="1"/>
</dbReference>
<dbReference type="GO" id="GO:0051213">
    <property type="term" value="F:dioxygenase activity"/>
    <property type="evidence" value="ECO:0007669"/>
    <property type="project" value="UniProtKB-KW"/>
</dbReference>
<dbReference type="Pfam" id="PF01794">
    <property type="entry name" value="Ferric_reduct"/>
    <property type="match status" value="1"/>
</dbReference>
<name>A0A2R8AFE9_9RHOB</name>
<dbReference type="PANTHER" id="PTHR21496:SF23">
    <property type="entry name" value="3-PHENYLPROPIONATE_CINNAMIC ACID DIOXYGENASE FERREDOXIN SUBUNIT"/>
    <property type="match status" value="1"/>
</dbReference>
<feature type="transmembrane region" description="Helical" evidence="9">
    <location>
        <begin position="131"/>
        <end position="152"/>
    </location>
</feature>
<dbReference type="Proteomes" id="UP000244932">
    <property type="component" value="Unassembled WGS sequence"/>
</dbReference>
<sequence>MSVKYIPVQWNPNKYVYDAVMLAAVAAFLWFFMFVSPDLLAHDRPITGQIRTARAFGACAFFMLTVILCIGPLARLDARFLPLLYNRRHFGVMAFFIALTHAYAILGWYFSFTPIETYEALLSTNTSFDRVRGFPFEILGLFALLCLGVLALTSHDFWMKFLTPPIWKALHFLIYAAYAAVIGHVALGVLQDGHATGLTVAFGLSGALVIALHLAAVMKDRRAGDPAASIAQDGWEVACHADQVEEGFGKVAVLSTGERVAVFRQEGKLSAISNACSHQNGPLGEGRIIDCLVTCPWHGFQYNVTNGRSPEPFTETVPTYDLRIDGAKVLIRSEPNPPGTYVEPVAATPANKDTV</sequence>
<feature type="transmembrane region" description="Helical" evidence="9">
    <location>
        <begin position="15"/>
        <end position="35"/>
    </location>
</feature>
<reference evidence="11 12" key="1">
    <citation type="submission" date="2018-03" db="EMBL/GenBank/DDBJ databases">
        <authorList>
            <person name="Keele B.F."/>
        </authorList>
    </citation>
    <scope>NUCLEOTIDE SEQUENCE [LARGE SCALE GENOMIC DNA]</scope>
    <source>
        <strain evidence="11 12">CeCT 8812</strain>
    </source>
</reference>
<keyword evidence="11" id="KW-0223">Dioxygenase</keyword>
<accession>A0A2R8AFE9</accession>
<dbReference type="InterPro" id="IPR013130">
    <property type="entry name" value="Fe3_Rdtase_TM_dom"/>
</dbReference>
<evidence type="ECO:0000256" key="4">
    <source>
        <dbReference type="ARBA" id="ARBA00022723"/>
    </source>
</evidence>
<dbReference type="EMBL" id="OMKW01000004">
    <property type="protein sequence ID" value="SPF30949.1"/>
    <property type="molecule type" value="Genomic_DNA"/>
</dbReference>
<keyword evidence="12" id="KW-1185">Reference proteome</keyword>
<dbReference type="SUPFAM" id="SSF50022">
    <property type="entry name" value="ISP domain"/>
    <property type="match status" value="1"/>
</dbReference>
<evidence type="ECO:0000313" key="11">
    <source>
        <dbReference type="EMBL" id="SPF30949.1"/>
    </source>
</evidence>
<evidence type="ECO:0000313" key="12">
    <source>
        <dbReference type="Proteomes" id="UP000244932"/>
    </source>
</evidence>
<feature type="transmembrane region" description="Helical" evidence="9">
    <location>
        <begin position="55"/>
        <end position="78"/>
    </location>
</feature>
<dbReference type="OrthoDB" id="9794175at2"/>
<dbReference type="PANTHER" id="PTHR21496">
    <property type="entry name" value="FERREDOXIN-RELATED"/>
    <property type="match status" value="1"/>
</dbReference>
<dbReference type="InterPro" id="IPR036922">
    <property type="entry name" value="Rieske_2Fe-2S_sf"/>
</dbReference>
<evidence type="ECO:0000259" key="10">
    <source>
        <dbReference type="PROSITE" id="PS51296"/>
    </source>
</evidence>
<evidence type="ECO:0000256" key="6">
    <source>
        <dbReference type="ARBA" id="ARBA00023004"/>
    </source>
</evidence>
<feature type="transmembrane region" description="Helical" evidence="9">
    <location>
        <begin position="90"/>
        <end position="111"/>
    </location>
</feature>
<evidence type="ECO:0000256" key="2">
    <source>
        <dbReference type="ARBA" id="ARBA00022692"/>
    </source>
</evidence>
<evidence type="ECO:0000256" key="1">
    <source>
        <dbReference type="ARBA" id="ARBA00004141"/>
    </source>
</evidence>
<gene>
    <name evidence="11" type="primary">nagAb</name>
    <name evidence="11" type="ORF">POI8812_03295</name>
</gene>
<keyword evidence="5 9" id="KW-1133">Transmembrane helix</keyword>
<organism evidence="11 12">
    <name type="scientific">Pontivivens insulae</name>
    <dbReference type="NCBI Taxonomy" id="1639689"/>
    <lineage>
        <taxon>Bacteria</taxon>
        <taxon>Pseudomonadati</taxon>
        <taxon>Pseudomonadota</taxon>
        <taxon>Alphaproteobacteria</taxon>
        <taxon>Rhodobacterales</taxon>
        <taxon>Paracoccaceae</taxon>
        <taxon>Pontivivens</taxon>
    </lineage>
</organism>
<dbReference type="GO" id="GO:0016020">
    <property type="term" value="C:membrane"/>
    <property type="evidence" value="ECO:0007669"/>
    <property type="project" value="UniProtKB-SubCell"/>
</dbReference>
<keyword evidence="11" id="KW-0560">Oxidoreductase</keyword>
<dbReference type="Pfam" id="PF00355">
    <property type="entry name" value="Rieske"/>
    <property type="match status" value="1"/>
</dbReference>
<dbReference type="RefSeq" id="WP_108783636.1">
    <property type="nucleotide sequence ID" value="NZ_OMKW01000004.1"/>
</dbReference>
<evidence type="ECO:0000256" key="9">
    <source>
        <dbReference type="SAM" id="Phobius"/>
    </source>
</evidence>
<protein>
    <submittedName>
        <fullName evidence="11">Naphthalene 1,2-dioxygenase/salicylate 5-hydroxylase systems, ferredoxin component</fullName>
    </submittedName>
</protein>